<reference evidence="2 3" key="1">
    <citation type="submission" date="2018-08" db="EMBL/GenBank/DDBJ databases">
        <title>Draft genome of the lignicolous fungus Coniochaeta pulveracea.</title>
        <authorList>
            <person name="Borstlap C.J."/>
            <person name="De Witt R.N."/>
            <person name="Botha A."/>
            <person name="Volschenk H."/>
        </authorList>
    </citation>
    <scope>NUCLEOTIDE SEQUENCE [LARGE SCALE GENOMIC DNA]</scope>
    <source>
        <strain evidence="2 3">CAB683</strain>
    </source>
</reference>
<dbReference type="Proteomes" id="UP000275385">
    <property type="component" value="Unassembled WGS sequence"/>
</dbReference>
<feature type="compositionally biased region" description="Polar residues" evidence="1">
    <location>
        <begin position="236"/>
        <end position="246"/>
    </location>
</feature>
<feature type="compositionally biased region" description="Polar residues" evidence="1">
    <location>
        <begin position="312"/>
        <end position="328"/>
    </location>
</feature>
<protein>
    <submittedName>
        <fullName evidence="2">Uncharacterized protein</fullName>
    </submittedName>
</protein>
<dbReference type="EMBL" id="QVQW01000059">
    <property type="protein sequence ID" value="RKU42260.1"/>
    <property type="molecule type" value="Genomic_DNA"/>
</dbReference>
<comment type="caution">
    <text evidence="2">The sequence shown here is derived from an EMBL/GenBank/DDBJ whole genome shotgun (WGS) entry which is preliminary data.</text>
</comment>
<evidence type="ECO:0000313" key="2">
    <source>
        <dbReference type="EMBL" id="RKU42260.1"/>
    </source>
</evidence>
<evidence type="ECO:0000313" key="3">
    <source>
        <dbReference type="Proteomes" id="UP000275385"/>
    </source>
</evidence>
<name>A0A420Y3D1_9PEZI</name>
<organism evidence="2 3">
    <name type="scientific">Coniochaeta pulveracea</name>
    <dbReference type="NCBI Taxonomy" id="177199"/>
    <lineage>
        <taxon>Eukaryota</taxon>
        <taxon>Fungi</taxon>
        <taxon>Dikarya</taxon>
        <taxon>Ascomycota</taxon>
        <taxon>Pezizomycotina</taxon>
        <taxon>Sordariomycetes</taxon>
        <taxon>Sordariomycetidae</taxon>
        <taxon>Coniochaetales</taxon>
        <taxon>Coniochaetaceae</taxon>
        <taxon>Coniochaeta</taxon>
    </lineage>
</organism>
<gene>
    <name evidence="2" type="ORF">DL546_004655</name>
</gene>
<evidence type="ECO:0000256" key="1">
    <source>
        <dbReference type="SAM" id="MobiDB-lite"/>
    </source>
</evidence>
<feature type="compositionally biased region" description="Polar residues" evidence="1">
    <location>
        <begin position="219"/>
        <end position="229"/>
    </location>
</feature>
<accession>A0A420Y3D1</accession>
<dbReference type="OrthoDB" id="5307331at2759"/>
<feature type="region of interest" description="Disordered" evidence="1">
    <location>
        <begin position="404"/>
        <end position="437"/>
    </location>
</feature>
<sequence length="437" mass="49576">MNGNKNRYPQPVKCRWDDCPVKHRTITQGQYRVCFDEHADTSGRTTDPFHNTGYMHLYCFERCAPLISLIKNPPPGMVRVKPDDRRFPNLRENGNPMQLGGSSAAHSQQFIETYNTWVEDTWPKWQNNQMTSRDTLYYTLADLHLRMFPNRQTTTAHLRDYMGDLDRMQELRDQKGRLKRKRDRDDDDDEEEEERPRQRAKTQDLGQPQSAAPLHPQQHVGNGYQTSGHGQAAGQPATNGPSQPFDQPQPRPAQNPARYDGYTQVPPPAPIAGYKRRRTDDDDGTCESGRQQEYGSSAEPHTPKRVKVSIPSAPNRQHNSRYSRSSQPRIPAPRFQPVPQRPVNLPMLDDPFVVDPRFQVDPVLSAPSINLNLSPNPNFNPDVSSSYADPMAVPGLSTDFLAPEQGVTQPAQTPTRYSEPSDIDIENWTRGTSVSPD</sequence>
<dbReference type="STRING" id="177199.A0A420Y3D1"/>
<feature type="region of interest" description="Disordered" evidence="1">
    <location>
        <begin position="169"/>
        <end position="344"/>
    </location>
</feature>
<feature type="compositionally biased region" description="Pro residues" evidence="1">
    <location>
        <begin position="330"/>
        <end position="340"/>
    </location>
</feature>
<dbReference type="AlphaFoldDB" id="A0A420Y3D1"/>
<keyword evidence="3" id="KW-1185">Reference proteome</keyword>
<feature type="compositionally biased region" description="Polar residues" evidence="1">
    <location>
        <begin position="406"/>
        <end position="418"/>
    </location>
</feature>
<proteinExistence type="predicted"/>